<keyword evidence="6" id="KW-0966">Cell projection</keyword>
<protein>
    <recommendedName>
        <fullName evidence="4">Flagella basal body P-ring formation protein FlgA</fullName>
    </recommendedName>
</protein>
<reference evidence="6 7" key="1">
    <citation type="journal article" date="2018" name="Int. J. Syst. Bacteriol.">
        <title>Oceaniradius stylonemae gen. nov., sp. nov., isolated from a red alga, Stylonema cornu-cervi.</title>
        <authorList>
            <person name="Jeong S."/>
        </authorList>
    </citation>
    <scope>NUCLEOTIDE SEQUENCE [LARGE SCALE GENOMIC DNA]</scope>
    <source>
        <strain evidence="6 7">StC1</strain>
    </source>
</reference>
<keyword evidence="4" id="KW-1005">Bacterial flagellum biogenesis</keyword>
<organism evidence="6 7">
    <name type="scientific">Oceaniradius stylonematis</name>
    <dbReference type="NCBI Taxonomy" id="2184161"/>
    <lineage>
        <taxon>Bacteria</taxon>
        <taxon>Pseudomonadati</taxon>
        <taxon>Pseudomonadota</taxon>
        <taxon>Alphaproteobacteria</taxon>
        <taxon>Hyphomicrobiales</taxon>
        <taxon>Ahrensiaceae</taxon>
        <taxon>Oceaniradius</taxon>
    </lineage>
</organism>
<dbReference type="NCBIfam" id="TIGR03170">
    <property type="entry name" value="flgA_cterm"/>
    <property type="match status" value="1"/>
</dbReference>
<keyword evidence="2 4" id="KW-0732">Signal</keyword>
<proteinExistence type="inferred from homology"/>
<keyword evidence="6" id="KW-0282">Flagellum</keyword>
<evidence type="ECO:0000256" key="3">
    <source>
        <dbReference type="ARBA" id="ARBA00022764"/>
    </source>
</evidence>
<keyword evidence="7" id="KW-1185">Reference proteome</keyword>
<dbReference type="SMART" id="SM00858">
    <property type="entry name" value="SAF"/>
    <property type="match status" value="1"/>
</dbReference>
<evidence type="ECO:0000313" key="7">
    <source>
        <dbReference type="Proteomes" id="UP000246132"/>
    </source>
</evidence>
<accession>A0A3A8ABM5</accession>
<dbReference type="PANTHER" id="PTHR36307">
    <property type="entry name" value="FLAGELLA BASAL BODY P-RING FORMATION PROTEIN FLGA"/>
    <property type="match status" value="1"/>
</dbReference>
<evidence type="ECO:0000256" key="2">
    <source>
        <dbReference type="ARBA" id="ARBA00022729"/>
    </source>
</evidence>
<dbReference type="EMBL" id="QFWV02000007">
    <property type="protein sequence ID" value="RKF06399.1"/>
    <property type="molecule type" value="Genomic_DNA"/>
</dbReference>
<feature type="domain" description="SAF" evidence="5">
    <location>
        <begin position="28"/>
        <end position="91"/>
    </location>
</feature>
<evidence type="ECO:0000256" key="1">
    <source>
        <dbReference type="ARBA" id="ARBA00004418"/>
    </source>
</evidence>
<feature type="signal peptide" evidence="4">
    <location>
        <begin position="1"/>
        <end position="23"/>
    </location>
</feature>
<gene>
    <name evidence="6" type="primary">flgA</name>
    <name evidence="6" type="ORF">DEM25_012370</name>
</gene>
<sequence>MRPAGLIAALAFFLQAVALPGAAADASFDYAVVERIVYPGQTIGMDNVAVRQHTRAIPDDYPVVRTRAQLAGMVATRTLLPGRAIAPDMLRAPFAIKQGELISVSLQEGPLSIVMKAIALQDGTIGETIRVRNAHNGRSVCAIVRSPSLAEVC</sequence>
<comment type="caution">
    <text evidence="6">The sequence shown here is derived from an EMBL/GenBank/DDBJ whole genome shotgun (WGS) entry which is preliminary data.</text>
</comment>
<dbReference type="GO" id="GO:0044780">
    <property type="term" value="P:bacterial-type flagellum assembly"/>
    <property type="evidence" value="ECO:0007669"/>
    <property type="project" value="InterPro"/>
</dbReference>
<evidence type="ECO:0000256" key="4">
    <source>
        <dbReference type="RuleBase" id="RU362063"/>
    </source>
</evidence>
<keyword evidence="6" id="KW-0969">Cilium</keyword>
<evidence type="ECO:0000313" key="6">
    <source>
        <dbReference type="EMBL" id="RKF06399.1"/>
    </source>
</evidence>
<dbReference type="CDD" id="cd11614">
    <property type="entry name" value="SAF_CpaB_FlgA_like"/>
    <property type="match status" value="1"/>
</dbReference>
<dbReference type="Gene3D" id="2.30.30.760">
    <property type="match status" value="1"/>
</dbReference>
<dbReference type="InterPro" id="IPR013974">
    <property type="entry name" value="SAF"/>
</dbReference>
<dbReference type="PANTHER" id="PTHR36307:SF1">
    <property type="entry name" value="FLAGELLA BASAL BODY P-RING FORMATION PROTEIN FLGA"/>
    <property type="match status" value="1"/>
</dbReference>
<feature type="chain" id="PRO_5018381130" description="Flagella basal body P-ring formation protein FlgA" evidence="4">
    <location>
        <begin position="24"/>
        <end position="153"/>
    </location>
</feature>
<dbReference type="Proteomes" id="UP000246132">
    <property type="component" value="Unassembled WGS sequence"/>
</dbReference>
<comment type="subcellular location">
    <subcellularLocation>
        <location evidence="1 4">Periplasm</location>
    </subcellularLocation>
</comment>
<dbReference type="InterPro" id="IPR017585">
    <property type="entry name" value="SAF_FlgA"/>
</dbReference>
<dbReference type="GO" id="GO:0042597">
    <property type="term" value="C:periplasmic space"/>
    <property type="evidence" value="ECO:0007669"/>
    <property type="project" value="UniProtKB-SubCell"/>
</dbReference>
<dbReference type="Pfam" id="PF13144">
    <property type="entry name" value="ChapFlgA"/>
    <property type="match status" value="1"/>
</dbReference>
<dbReference type="InterPro" id="IPR039246">
    <property type="entry name" value="Flagellar_FlgA"/>
</dbReference>
<comment type="function">
    <text evidence="4">Involved in the assembly process of the P-ring formation. It may associate with FlgF on the rod constituting a structure essential for the P-ring assembly or may act as a modulator protein for the P-ring assembly.</text>
</comment>
<comment type="similarity">
    <text evidence="4">Belongs to the FlgA family.</text>
</comment>
<name>A0A3A8ABM5_9HYPH</name>
<evidence type="ECO:0000259" key="5">
    <source>
        <dbReference type="SMART" id="SM00858"/>
    </source>
</evidence>
<keyword evidence="3 4" id="KW-0574">Periplasm</keyword>
<dbReference type="AlphaFoldDB" id="A0A3A8ABM5"/>